<proteinExistence type="predicted"/>
<gene>
    <name evidence="3" type="ORF">EPD65_01135</name>
</gene>
<accession>A0A4R1CIB0</accession>
<dbReference type="Pfam" id="PF00561">
    <property type="entry name" value="Abhydrolase_1"/>
    <property type="match status" value="1"/>
</dbReference>
<dbReference type="InterPro" id="IPR000073">
    <property type="entry name" value="AB_hydrolase_1"/>
</dbReference>
<dbReference type="AlphaFoldDB" id="A0A4R1CIB0"/>
<protein>
    <submittedName>
        <fullName evidence="3">Alpha/beta hydrolase</fullName>
    </submittedName>
</protein>
<dbReference type="PANTHER" id="PTHR43433">
    <property type="entry name" value="HYDROLASE, ALPHA/BETA FOLD FAMILY PROTEIN"/>
    <property type="match status" value="1"/>
</dbReference>
<dbReference type="InterPro" id="IPR050471">
    <property type="entry name" value="AB_hydrolase"/>
</dbReference>
<evidence type="ECO:0000313" key="3">
    <source>
        <dbReference type="EMBL" id="TCJ31204.1"/>
    </source>
</evidence>
<evidence type="ECO:0000259" key="2">
    <source>
        <dbReference type="Pfam" id="PF00561"/>
    </source>
</evidence>
<keyword evidence="4" id="KW-1185">Reference proteome</keyword>
<feature type="domain" description="AB hydrolase-1" evidence="2">
    <location>
        <begin position="84"/>
        <end position="331"/>
    </location>
</feature>
<organism evidence="3 4">
    <name type="scientific">Nocardioides jejuensis</name>
    <dbReference type="NCBI Taxonomy" id="2502782"/>
    <lineage>
        <taxon>Bacteria</taxon>
        <taxon>Bacillati</taxon>
        <taxon>Actinomycetota</taxon>
        <taxon>Actinomycetes</taxon>
        <taxon>Propionibacteriales</taxon>
        <taxon>Nocardioidaceae</taxon>
        <taxon>Nocardioides</taxon>
    </lineage>
</organism>
<dbReference type="InterPro" id="IPR029058">
    <property type="entry name" value="AB_hydrolase_fold"/>
</dbReference>
<feature type="region of interest" description="Disordered" evidence="1">
    <location>
        <begin position="1"/>
        <end position="25"/>
    </location>
</feature>
<dbReference type="PANTHER" id="PTHR43433:SF5">
    <property type="entry name" value="AB HYDROLASE-1 DOMAIN-CONTAINING PROTEIN"/>
    <property type="match status" value="1"/>
</dbReference>
<keyword evidence="3" id="KW-0378">Hydrolase</keyword>
<reference evidence="3 4" key="1">
    <citation type="submission" date="2019-03" db="EMBL/GenBank/DDBJ databases">
        <authorList>
            <person name="Kim M.K.M."/>
        </authorList>
    </citation>
    <scope>NUCLEOTIDE SEQUENCE [LARGE SCALE GENOMIC DNA]</scope>
    <source>
        <strain evidence="3 4">18JY15-6</strain>
    </source>
</reference>
<dbReference type="Gene3D" id="3.40.50.1820">
    <property type="entry name" value="alpha/beta hydrolase"/>
    <property type="match status" value="1"/>
</dbReference>
<evidence type="ECO:0000313" key="4">
    <source>
        <dbReference type="Proteomes" id="UP000295453"/>
    </source>
</evidence>
<name>A0A4R1CIB0_9ACTN</name>
<dbReference type="EMBL" id="SJZJ01000001">
    <property type="protein sequence ID" value="TCJ31204.1"/>
    <property type="molecule type" value="Genomic_DNA"/>
</dbReference>
<dbReference type="OrthoDB" id="5422338at2"/>
<evidence type="ECO:0000256" key="1">
    <source>
        <dbReference type="SAM" id="MobiDB-lite"/>
    </source>
</evidence>
<sequence>MGGRFPATDDGEATSTRQRGKTWATRHVHHRQILGQHVHAIIVGMTSPALSGRNGSAPGMSALALADGTVVACRTIGPADATTTVVLHHGWTQDHTTWDDVAPLLARSLRVVRYDARGHGRSDAGRTAATLDQLADDLADVIRATAPTGRLVIAGHSLGGPVVLAFAARHPDLLERIDGLALVATSGAGIGRDILGLPSAITRPVMRVAPYVLGPATHLPLRRMTRFPAVLAPALRTGLFGPGAATAERRRRTAAQVARSHPPTVAALANALVDHDMSAELRTLGTTRVAILGGTHDVLTPVAHSHALAAALPHASLTIYKGAGHMLPYERTTEIAAEIAALAGRDAGSAAV</sequence>
<dbReference type="GO" id="GO:0016787">
    <property type="term" value="F:hydrolase activity"/>
    <property type="evidence" value="ECO:0007669"/>
    <property type="project" value="UniProtKB-KW"/>
</dbReference>
<comment type="caution">
    <text evidence="3">The sequence shown here is derived from an EMBL/GenBank/DDBJ whole genome shotgun (WGS) entry which is preliminary data.</text>
</comment>
<dbReference type="SUPFAM" id="SSF53474">
    <property type="entry name" value="alpha/beta-Hydrolases"/>
    <property type="match status" value="1"/>
</dbReference>
<dbReference type="PRINTS" id="PR00111">
    <property type="entry name" value="ABHYDROLASE"/>
</dbReference>
<dbReference type="Proteomes" id="UP000295453">
    <property type="component" value="Unassembled WGS sequence"/>
</dbReference>